<accession>D5E639</accession>
<protein>
    <submittedName>
        <fullName evidence="3">Putative lipoprotein</fullName>
    </submittedName>
</protein>
<dbReference type="EMBL" id="CP001991">
    <property type="protein sequence ID" value="ADE19682.1"/>
    <property type="molecule type" value="Genomic_DNA"/>
</dbReference>
<feature type="signal peptide" evidence="2">
    <location>
        <begin position="1"/>
        <end position="21"/>
    </location>
</feature>
<evidence type="ECO:0000313" key="4">
    <source>
        <dbReference type="Proteomes" id="UP000001845"/>
    </source>
</evidence>
<gene>
    <name evidence="3" type="ordered locus">MCRO_0623</name>
</gene>
<dbReference type="AlphaFoldDB" id="D5E639"/>
<dbReference type="Proteomes" id="UP000001845">
    <property type="component" value="Chromosome"/>
</dbReference>
<dbReference type="RefSeq" id="WP_013054458.1">
    <property type="nucleotide sequence ID" value="NC_014014.1"/>
</dbReference>
<evidence type="ECO:0000313" key="3">
    <source>
        <dbReference type="EMBL" id="ADE19682.1"/>
    </source>
</evidence>
<dbReference type="HOGENOM" id="CLU_1249464_0_0_14"/>
<feature type="compositionally biased region" description="Low complexity" evidence="1">
    <location>
        <begin position="45"/>
        <end position="55"/>
    </location>
</feature>
<evidence type="ECO:0000256" key="2">
    <source>
        <dbReference type="SAM" id="SignalP"/>
    </source>
</evidence>
<feature type="region of interest" description="Disordered" evidence="1">
    <location>
        <begin position="27"/>
        <end position="102"/>
    </location>
</feature>
<dbReference type="KEGG" id="mcd:MCRO_0623"/>
<name>D5E639_MYCCM</name>
<feature type="compositionally biased region" description="Basic and acidic residues" evidence="1">
    <location>
        <begin position="28"/>
        <end position="44"/>
    </location>
</feature>
<evidence type="ECO:0000256" key="1">
    <source>
        <dbReference type="SAM" id="MobiDB-lite"/>
    </source>
</evidence>
<keyword evidence="2" id="KW-0732">Signal</keyword>
<sequence length="221" mass="24299">MKRKLITIGALLTTLPLSLIAISCNDNTTKKNDTTTNKESETTKPEGTTTATTPSNPVKPATPEQPNTPAEPTKPVAPEQPATPTEPNTAAGNEELKEGMTLSNELITKYSDTKKRMSLPINEINAGILSGIKQNIVFKLTYQTETTKYKFLYKDKILSENPQNHGTYPTEIFGLDGTKNEAFAFVTNDKGINKLVIIFKKTATDESFTTTYANVFDLDFN</sequence>
<reference key="2">
    <citation type="submission" date="2010-03" db="EMBL/GenBank/DDBJ databases">
        <authorList>
            <person name="Ma Z."/>
            <person name="Wang X."/>
            <person name="Liu H."/>
        </authorList>
    </citation>
    <scope>NUCLEOTIDE SEQUENCE</scope>
    <source>
        <strain>MP145</strain>
    </source>
</reference>
<keyword evidence="4" id="KW-1185">Reference proteome</keyword>
<organism evidence="3 4">
    <name type="scientific">Mycoplasma crocodyli (strain ATCC 51981 / MP145)</name>
    <dbReference type="NCBI Taxonomy" id="512564"/>
    <lineage>
        <taxon>Bacteria</taxon>
        <taxon>Bacillati</taxon>
        <taxon>Mycoplasmatota</taxon>
        <taxon>Mollicutes</taxon>
        <taxon>Mycoplasmataceae</taxon>
        <taxon>Mycoplasma</taxon>
    </lineage>
</organism>
<proteinExistence type="predicted"/>
<feature type="compositionally biased region" description="Polar residues" evidence="1">
    <location>
        <begin position="82"/>
        <end position="91"/>
    </location>
</feature>
<reference evidence="3 4" key="3">
    <citation type="journal article" date="2011" name="J. Bacteriol.">
        <title>Genome sequences of Mycoplasma alligatoris A21JP2T and Mycoplasma crocodyli MP145T.</title>
        <authorList>
            <person name="Brown D.R."/>
            <person name="Farmerie W.G."/>
            <person name="May M."/>
            <person name="Benders G.A."/>
            <person name="Durkin A.S."/>
            <person name="Hlavinka K."/>
            <person name="Hostetler J."/>
            <person name="Jackson J."/>
            <person name="Johnson J."/>
            <person name="Miller R.H."/>
            <person name="Paralanov V."/>
            <person name="Radune D."/>
            <person name="Szczypinski B."/>
            <person name="Glass J.I."/>
        </authorList>
    </citation>
    <scope>NUCLEOTIDE SEQUENCE [LARGE SCALE GENOMIC DNA]</scope>
    <source>
        <strain evidence="4">ATCC 51981 / MP145</strain>
    </source>
</reference>
<keyword evidence="3" id="KW-0449">Lipoprotein</keyword>
<feature type="chain" id="PRO_5003071380" evidence="2">
    <location>
        <begin position="22"/>
        <end position="221"/>
    </location>
</feature>
<reference evidence="4" key="1">
    <citation type="submission" date="2010-03" db="EMBL/GenBank/DDBJ databases">
        <title>The complete genome of Mycoplasma crocodyli MP145.</title>
        <authorList>
            <person name="Glass J.I."/>
            <person name="Durkin A.S."/>
            <person name="Hostetler J."/>
            <person name="Jackson J."/>
            <person name="Johnson J."/>
            <person name="May M.A."/>
            <person name="Paralanov V."/>
            <person name="Radune D."/>
            <person name="Szczypinski B."/>
            <person name="Brown D.R."/>
        </authorList>
    </citation>
    <scope>NUCLEOTIDE SEQUENCE [LARGE SCALE GENOMIC DNA]</scope>
    <source>
        <strain evidence="4">ATCC 51981 / MP145</strain>
    </source>
</reference>
<dbReference type="PROSITE" id="PS51257">
    <property type="entry name" value="PROKAR_LIPOPROTEIN"/>
    <property type="match status" value="1"/>
</dbReference>